<dbReference type="InterPro" id="IPR010918">
    <property type="entry name" value="PurM-like_C_dom"/>
</dbReference>
<gene>
    <name evidence="2" type="ORF">DCF19_19615</name>
</gene>
<dbReference type="InterPro" id="IPR036676">
    <property type="entry name" value="PurM-like_C_sf"/>
</dbReference>
<dbReference type="Gene3D" id="3.90.650.10">
    <property type="entry name" value="PurM-like C-terminal domain"/>
    <property type="match status" value="1"/>
</dbReference>
<evidence type="ECO:0000313" key="2">
    <source>
        <dbReference type="EMBL" id="PZO37208.1"/>
    </source>
</evidence>
<dbReference type="Proteomes" id="UP000249467">
    <property type="component" value="Unassembled WGS sequence"/>
</dbReference>
<name>A0A2W4Y186_9CYAN</name>
<dbReference type="PANTHER" id="PTHR30303">
    <property type="entry name" value="HYDROGENASE ISOENZYMES FORMATION PROTEIN HYPE"/>
    <property type="match status" value="1"/>
</dbReference>
<dbReference type="GO" id="GO:0051604">
    <property type="term" value="P:protein maturation"/>
    <property type="evidence" value="ECO:0007669"/>
    <property type="project" value="TreeGrafter"/>
</dbReference>
<dbReference type="SUPFAM" id="SSF56042">
    <property type="entry name" value="PurM C-terminal domain-like"/>
    <property type="match status" value="1"/>
</dbReference>
<reference evidence="2 3" key="1">
    <citation type="submission" date="2018-04" db="EMBL/GenBank/DDBJ databases">
        <authorList>
            <person name="Go L.Y."/>
            <person name="Mitchell J.A."/>
        </authorList>
    </citation>
    <scope>NUCLEOTIDE SEQUENCE [LARGE SCALE GENOMIC DNA]</scope>
    <source>
        <strain evidence="2">ULC066bin1</strain>
    </source>
</reference>
<proteinExistence type="predicted"/>
<dbReference type="EMBL" id="QBML01000033">
    <property type="protein sequence ID" value="PZO37208.1"/>
    <property type="molecule type" value="Genomic_DNA"/>
</dbReference>
<sequence length="214" mass="22948">MGFASSLVVDRGKGIGIFINTSGIGVITTDLDIAPRSIREVDVILLNGNIGRHGIAIIAAREGLEFETEIQSDCMALAELVMALIESGEEIHTMRDLTRGGLAKVLNELATTTNLQIMLEGSAIAVQEDVRAVCEILRLDPLYVANEGRFITFLPESEVDKAIAIARNFPEAGGQMTVIGKVGDRSNSLVSIRGQIGVSRILSMLSGEQLPRIC</sequence>
<comment type="caution">
    <text evidence="2">The sequence shown here is derived from an EMBL/GenBank/DDBJ whole genome shotgun (WGS) entry which is preliminary data.</text>
</comment>
<dbReference type="AlphaFoldDB" id="A0A2W4Y186"/>
<organism evidence="2 3">
    <name type="scientific">Pseudanabaena frigida</name>
    <dbReference type="NCBI Taxonomy" id="945775"/>
    <lineage>
        <taxon>Bacteria</taxon>
        <taxon>Bacillati</taxon>
        <taxon>Cyanobacteriota</taxon>
        <taxon>Cyanophyceae</taxon>
        <taxon>Pseudanabaenales</taxon>
        <taxon>Pseudanabaenaceae</taxon>
        <taxon>Pseudanabaena</taxon>
    </lineage>
</organism>
<accession>A0A2W4Y186</accession>
<protein>
    <recommendedName>
        <fullName evidence="1">PurM-like C-terminal domain-containing protein</fullName>
    </recommendedName>
</protein>
<dbReference type="PANTHER" id="PTHR30303:SF0">
    <property type="entry name" value="CARBAMOYL DEHYDRATASE HYPE"/>
    <property type="match status" value="1"/>
</dbReference>
<evidence type="ECO:0000259" key="1">
    <source>
        <dbReference type="Pfam" id="PF02769"/>
    </source>
</evidence>
<dbReference type="Pfam" id="PF02769">
    <property type="entry name" value="AIRS_C"/>
    <property type="match status" value="1"/>
</dbReference>
<reference evidence="2 3" key="2">
    <citation type="submission" date="2018-06" db="EMBL/GenBank/DDBJ databases">
        <title>Metagenomic assembly of (sub)arctic Cyanobacteria and their associated microbiome from non-axenic cultures.</title>
        <authorList>
            <person name="Baurain D."/>
        </authorList>
    </citation>
    <scope>NUCLEOTIDE SEQUENCE [LARGE SCALE GENOMIC DNA]</scope>
    <source>
        <strain evidence="2">ULC066bin1</strain>
    </source>
</reference>
<evidence type="ECO:0000313" key="3">
    <source>
        <dbReference type="Proteomes" id="UP000249467"/>
    </source>
</evidence>
<feature type="domain" description="PurM-like C-terminal" evidence="1">
    <location>
        <begin position="42"/>
        <end position="186"/>
    </location>
</feature>
<dbReference type="InterPro" id="IPR011854">
    <property type="entry name" value="HypE"/>
</dbReference>